<keyword evidence="9" id="KW-1185">Reference proteome</keyword>
<dbReference type="AlphaFoldDB" id="A0A5B8G2W9"/>
<feature type="domain" description="Rod shape-determining protein MreC beta-barrel core" evidence="7">
    <location>
        <begin position="107"/>
        <end position="246"/>
    </location>
</feature>
<evidence type="ECO:0000256" key="5">
    <source>
        <dbReference type="PIRNR" id="PIRNR038471"/>
    </source>
</evidence>
<evidence type="ECO:0000256" key="3">
    <source>
        <dbReference type="ARBA" id="ARBA00022960"/>
    </source>
</evidence>
<keyword evidence="6" id="KW-0175">Coiled coil</keyword>
<evidence type="ECO:0000256" key="2">
    <source>
        <dbReference type="ARBA" id="ARBA00013855"/>
    </source>
</evidence>
<dbReference type="InterPro" id="IPR042175">
    <property type="entry name" value="Cell/Rod_MreC_2"/>
</dbReference>
<evidence type="ECO:0000256" key="6">
    <source>
        <dbReference type="SAM" id="Coils"/>
    </source>
</evidence>
<evidence type="ECO:0000313" key="9">
    <source>
        <dbReference type="Proteomes" id="UP000305888"/>
    </source>
</evidence>
<keyword evidence="3 5" id="KW-0133">Cell shape</keyword>
<sequence length="281" mass="30553">MAAVCVVLFVLWRIDSPRVERLRMGLIDAVAPSIEWSSTPFAGVVRMAEDFQSYSRVYEQNEELRRELQRLRGWREAAVQLEQENARLRALNNVHLSPRLAFVTGEVVADSGGPFLQSALLNIGERDGVEDGSAAVDGLGLVGRVSGVGRDTARVIFLTDANSRVPVIVKPSGRRAIITGDNTDAPRLDFLESVDQISPGDRVVTSGDGGIFPPDLLVGQVVTLQNGTVRVRLAADYRRLEFLRVLRFAPPPRIEGPGGLILPGGPIALPDLPDLSQDTTQ</sequence>
<dbReference type="KEGG" id="ppru:FDP22_02070"/>
<dbReference type="PANTHER" id="PTHR34138">
    <property type="entry name" value="CELL SHAPE-DETERMINING PROTEIN MREC"/>
    <property type="match status" value="1"/>
</dbReference>
<dbReference type="GO" id="GO:0008360">
    <property type="term" value="P:regulation of cell shape"/>
    <property type="evidence" value="ECO:0007669"/>
    <property type="project" value="UniProtKB-KW"/>
</dbReference>
<reference evidence="8 9" key="1">
    <citation type="submission" date="2019-06" db="EMBL/GenBank/DDBJ databases">
        <title>Genome sequence of Rhodobacteraceae bacterium D4M1.</title>
        <authorList>
            <person name="Cao J."/>
        </authorList>
    </citation>
    <scope>NUCLEOTIDE SEQUENCE [LARGE SCALE GENOMIC DNA]</scope>
    <source>
        <strain evidence="8 9">D4M1</strain>
    </source>
</reference>
<dbReference type="PIRSF" id="PIRSF038471">
    <property type="entry name" value="MreC"/>
    <property type="match status" value="1"/>
</dbReference>
<gene>
    <name evidence="8" type="primary">mreC</name>
    <name evidence="8" type="ORF">FDP22_02070</name>
</gene>
<dbReference type="Gene3D" id="2.40.10.340">
    <property type="entry name" value="Rod shape-determining protein MreC, domain 1"/>
    <property type="match status" value="1"/>
</dbReference>
<comment type="similarity">
    <text evidence="1 5">Belongs to the MreC family.</text>
</comment>
<dbReference type="EMBL" id="CP040818">
    <property type="protein sequence ID" value="QDL93552.1"/>
    <property type="molecule type" value="Genomic_DNA"/>
</dbReference>
<dbReference type="Pfam" id="PF04085">
    <property type="entry name" value="MreC"/>
    <property type="match status" value="1"/>
</dbReference>
<dbReference type="InterPro" id="IPR055342">
    <property type="entry name" value="MreC_beta-barrel_core"/>
</dbReference>
<feature type="coiled-coil region" evidence="6">
    <location>
        <begin position="64"/>
        <end position="91"/>
    </location>
</feature>
<dbReference type="PANTHER" id="PTHR34138:SF1">
    <property type="entry name" value="CELL SHAPE-DETERMINING PROTEIN MREC"/>
    <property type="match status" value="1"/>
</dbReference>
<proteinExistence type="inferred from homology"/>
<evidence type="ECO:0000313" key="8">
    <source>
        <dbReference type="EMBL" id="QDL93552.1"/>
    </source>
</evidence>
<dbReference type="Gene3D" id="2.40.10.350">
    <property type="entry name" value="Rod shape-determining protein MreC, domain 2"/>
    <property type="match status" value="1"/>
</dbReference>
<protein>
    <recommendedName>
        <fullName evidence="2 5">Cell shape-determining protein MreC</fullName>
    </recommendedName>
    <alternativeName>
        <fullName evidence="4 5">Cell shape protein MreC</fullName>
    </alternativeName>
</protein>
<dbReference type="InterPro" id="IPR042177">
    <property type="entry name" value="Cell/Rod_1"/>
</dbReference>
<dbReference type="NCBIfam" id="TIGR00219">
    <property type="entry name" value="mreC"/>
    <property type="match status" value="1"/>
</dbReference>
<dbReference type="InterPro" id="IPR007221">
    <property type="entry name" value="MreC"/>
</dbReference>
<accession>A0A5B8G2W9</accession>
<name>A0A5B8G2W9_9RHOB</name>
<comment type="function">
    <text evidence="5">Involved in formation and maintenance of cell shape.</text>
</comment>
<dbReference type="GO" id="GO:0005886">
    <property type="term" value="C:plasma membrane"/>
    <property type="evidence" value="ECO:0007669"/>
    <property type="project" value="TreeGrafter"/>
</dbReference>
<dbReference type="Proteomes" id="UP000305888">
    <property type="component" value="Chromosome"/>
</dbReference>
<dbReference type="OrthoDB" id="8478127at2"/>
<organism evidence="8 9">
    <name type="scientific">Paroceanicella profunda</name>
    <dbReference type="NCBI Taxonomy" id="2579971"/>
    <lineage>
        <taxon>Bacteria</taxon>
        <taxon>Pseudomonadati</taxon>
        <taxon>Pseudomonadota</taxon>
        <taxon>Alphaproteobacteria</taxon>
        <taxon>Rhodobacterales</taxon>
        <taxon>Paracoccaceae</taxon>
        <taxon>Paroceanicella</taxon>
    </lineage>
</organism>
<evidence type="ECO:0000256" key="1">
    <source>
        <dbReference type="ARBA" id="ARBA00009369"/>
    </source>
</evidence>
<evidence type="ECO:0000256" key="4">
    <source>
        <dbReference type="ARBA" id="ARBA00032089"/>
    </source>
</evidence>
<evidence type="ECO:0000259" key="7">
    <source>
        <dbReference type="Pfam" id="PF04085"/>
    </source>
</evidence>